<protein>
    <submittedName>
        <fullName evidence="1">Uncharacterized protein</fullName>
    </submittedName>
</protein>
<dbReference type="EMBL" id="JAADAI010000591">
    <property type="protein sequence ID" value="NCS59794.1"/>
    <property type="molecule type" value="Genomic_DNA"/>
</dbReference>
<dbReference type="AlphaFoldDB" id="A0A966G3M6"/>
<evidence type="ECO:0000313" key="1">
    <source>
        <dbReference type="EMBL" id="NCS59794.1"/>
    </source>
</evidence>
<reference evidence="1" key="1">
    <citation type="journal article" date="2019" name="Mol. Ecol.">
        <title>Genome evolution and host-microbiome shifts correspond with intraspecific niche divergence within harmful algal bloom-forming Microcystis aeruginosa.</title>
        <authorList>
            <person name="Jackrel S.L."/>
            <person name="White J.D."/>
            <person name="Evans J.T."/>
            <person name="Buffin K."/>
            <person name="Hayden K."/>
            <person name="Sarnelle O."/>
            <person name="Denef V.J."/>
        </authorList>
    </citation>
    <scope>NUCLEOTIDE SEQUENCE</scope>
    <source>
        <strain evidence="1">G11-04</strain>
    </source>
</reference>
<proteinExistence type="predicted"/>
<gene>
    <name evidence="1" type="ORF">GPJ16_24620</name>
</gene>
<organism evidence="1 2">
    <name type="scientific">Microcystis aeruginosa G11-04</name>
    <dbReference type="NCBI Taxonomy" id="2685956"/>
    <lineage>
        <taxon>Bacteria</taxon>
        <taxon>Bacillati</taxon>
        <taxon>Cyanobacteriota</taxon>
        <taxon>Cyanophyceae</taxon>
        <taxon>Oscillatoriophycideae</taxon>
        <taxon>Chroococcales</taxon>
        <taxon>Microcystaceae</taxon>
        <taxon>Microcystis</taxon>
    </lineage>
</organism>
<accession>A0A966G3M6</accession>
<evidence type="ECO:0000313" key="2">
    <source>
        <dbReference type="Proteomes" id="UP000799330"/>
    </source>
</evidence>
<comment type="caution">
    <text evidence="1">The sequence shown here is derived from an EMBL/GenBank/DDBJ whole genome shotgun (WGS) entry which is preliminary data.</text>
</comment>
<dbReference type="Proteomes" id="UP000799330">
    <property type="component" value="Unassembled WGS sequence"/>
</dbReference>
<name>A0A966G3M6_MICAE</name>
<sequence length="131" mass="15279">MAENNPDKKTEDWARRWSQVTSLFQEVEKEIELAKNQGKRAPNGCWIVRYRARGKGGTYWYYKWQSPEPIFVTKDGKKSCHKYIGKAGSPAFVEAVEMMLRRTKIESLQQVRHTLELGLSDLIEEATRDEK</sequence>